<dbReference type="SUPFAM" id="SSF54427">
    <property type="entry name" value="NTF2-like"/>
    <property type="match status" value="1"/>
</dbReference>
<gene>
    <name evidence="2" type="ORF">BDD14_1225</name>
</gene>
<dbReference type="AlphaFoldDB" id="A0A4Q7YQT2"/>
<evidence type="ECO:0000313" key="3">
    <source>
        <dbReference type="Proteomes" id="UP000292958"/>
    </source>
</evidence>
<dbReference type="Proteomes" id="UP000292958">
    <property type="component" value="Unassembled WGS sequence"/>
</dbReference>
<dbReference type="RefSeq" id="WP_130417987.1">
    <property type="nucleotide sequence ID" value="NZ_SHKW01000001.1"/>
</dbReference>
<evidence type="ECO:0000313" key="2">
    <source>
        <dbReference type="EMBL" id="RZU39830.1"/>
    </source>
</evidence>
<dbReference type="Pfam" id="PF14534">
    <property type="entry name" value="DUF4440"/>
    <property type="match status" value="1"/>
</dbReference>
<evidence type="ECO:0000259" key="1">
    <source>
        <dbReference type="Pfam" id="PF14534"/>
    </source>
</evidence>
<comment type="caution">
    <text evidence="2">The sequence shown here is derived from an EMBL/GenBank/DDBJ whole genome shotgun (WGS) entry which is preliminary data.</text>
</comment>
<sequence length="130" mass="14589">MSRSDEQQIRDLIATWMKASREGDLATVMNLMAEDVVFLTPGDAPMRREDFEARSKEMAPKVQIDGDFKVQEITVTGDLAVCWNYLEITVTPLHGGSAVKRAGNVLSVFRRGNDGQWRIWRDANMLGLSS</sequence>
<reference evidence="2 3" key="1">
    <citation type="submission" date="2019-02" db="EMBL/GenBank/DDBJ databases">
        <title>Genomic Encyclopedia of Archaeal and Bacterial Type Strains, Phase II (KMG-II): from individual species to whole genera.</title>
        <authorList>
            <person name="Goeker M."/>
        </authorList>
    </citation>
    <scope>NUCLEOTIDE SEQUENCE [LARGE SCALE GENOMIC DNA]</scope>
    <source>
        <strain evidence="2 3">DSM 18101</strain>
    </source>
</reference>
<name>A0A4Q7YQT2_9BACT</name>
<dbReference type="NCBIfam" id="TIGR02246">
    <property type="entry name" value="SgcJ/EcaC family oxidoreductase"/>
    <property type="match status" value="1"/>
</dbReference>
<dbReference type="InterPro" id="IPR032710">
    <property type="entry name" value="NTF2-like_dom_sf"/>
</dbReference>
<proteinExistence type="predicted"/>
<organism evidence="2 3">
    <name type="scientific">Edaphobacter modestus</name>
    <dbReference type="NCBI Taxonomy" id="388466"/>
    <lineage>
        <taxon>Bacteria</taxon>
        <taxon>Pseudomonadati</taxon>
        <taxon>Acidobacteriota</taxon>
        <taxon>Terriglobia</taxon>
        <taxon>Terriglobales</taxon>
        <taxon>Acidobacteriaceae</taxon>
        <taxon>Edaphobacter</taxon>
    </lineage>
</organism>
<feature type="domain" description="DUF4440" evidence="1">
    <location>
        <begin position="9"/>
        <end position="119"/>
    </location>
</feature>
<protein>
    <submittedName>
        <fullName evidence="2">Uncharacterized protein (TIGR02246 family)</fullName>
    </submittedName>
</protein>
<dbReference type="EMBL" id="SHKW01000001">
    <property type="protein sequence ID" value="RZU39830.1"/>
    <property type="molecule type" value="Genomic_DNA"/>
</dbReference>
<dbReference type="Gene3D" id="3.10.450.50">
    <property type="match status" value="1"/>
</dbReference>
<dbReference type="InterPro" id="IPR027843">
    <property type="entry name" value="DUF4440"/>
</dbReference>
<keyword evidence="3" id="KW-1185">Reference proteome</keyword>
<accession>A0A4Q7YQT2</accession>
<dbReference type="OrthoDB" id="213636at2"/>
<dbReference type="InterPro" id="IPR011944">
    <property type="entry name" value="Steroid_delta5-4_isomerase"/>
</dbReference>